<feature type="chain" id="PRO_5028846070" description="Metalloprotease TIKI homolog" evidence="14">
    <location>
        <begin position="19"/>
        <end position="418"/>
    </location>
</feature>
<dbReference type="PANTHER" id="PTHR31120:SF6">
    <property type="entry name" value="METALLOPROTEASE TIKI HOMOLOG"/>
    <property type="match status" value="1"/>
</dbReference>
<evidence type="ECO:0000256" key="4">
    <source>
        <dbReference type="ARBA" id="ARBA00022670"/>
    </source>
</evidence>
<comment type="cofactor">
    <cofactor evidence="1">
        <name>Co(2+)</name>
        <dbReference type="ChEBI" id="CHEBI:48828"/>
    </cofactor>
</comment>
<evidence type="ECO:0000256" key="3">
    <source>
        <dbReference type="ARBA" id="ARBA00008261"/>
    </source>
</evidence>
<comment type="function">
    <text evidence="13">Metalloprotease that acts as a negative regulator of the Wnt signaling pathway.</text>
</comment>
<evidence type="ECO:0000256" key="7">
    <source>
        <dbReference type="ARBA" id="ARBA00022729"/>
    </source>
</evidence>
<keyword evidence="10 13" id="KW-0482">Metalloprotease</keyword>
<dbReference type="AlphaFoldDB" id="A0A7E4ZY16"/>
<keyword evidence="13" id="KW-0879">Wnt signaling pathway</keyword>
<evidence type="ECO:0000256" key="1">
    <source>
        <dbReference type="ARBA" id="ARBA00001941"/>
    </source>
</evidence>
<keyword evidence="7 13" id="KW-0732">Signal</keyword>
<keyword evidence="4 13" id="KW-0645">Protease</keyword>
<dbReference type="GO" id="GO:0005886">
    <property type="term" value="C:plasma membrane"/>
    <property type="evidence" value="ECO:0007669"/>
    <property type="project" value="UniProtKB-SubCell"/>
</dbReference>
<evidence type="ECO:0000313" key="15">
    <source>
        <dbReference type="Proteomes" id="UP000492821"/>
    </source>
</evidence>
<evidence type="ECO:0000256" key="8">
    <source>
        <dbReference type="ARBA" id="ARBA00022801"/>
    </source>
</evidence>
<dbReference type="InterPro" id="IPR040230">
    <property type="entry name" value="TIKI1/2-like"/>
</dbReference>
<dbReference type="GO" id="GO:0004222">
    <property type="term" value="F:metalloendopeptidase activity"/>
    <property type="evidence" value="ECO:0007669"/>
    <property type="project" value="UniProtKB-UniRule"/>
</dbReference>
<evidence type="ECO:0000256" key="12">
    <source>
        <dbReference type="ARBA" id="ARBA00023180"/>
    </source>
</evidence>
<dbReference type="PANTHER" id="PTHR31120">
    <property type="entry name" value="METALLOPROTEASE TIKI"/>
    <property type="match status" value="1"/>
</dbReference>
<evidence type="ECO:0000256" key="11">
    <source>
        <dbReference type="ARBA" id="ARBA00023136"/>
    </source>
</evidence>
<evidence type="ECO:0000256" key="13">
    <source>
        <dbReference type="RuleBase" id="RU369069"/>
    </source>
</evidence>
<keyword evidence="6 13" id="KW-0479">Metal-binding</keyword>
<organism evidence="15 16">
    <name type="scientific">Panagrellus redivivus</name>
    <name type="common">Microworm</name>
    <dbReference type="NCBI Taxonomy" id="6233"/>
    <lineage>
        <taxon>Eukaryota</taxon>
        <taxon>Metazoa</taxon>
        <taxon>Ecdysozoa</taxon>
        <taxon>Nematoda</taxon>
        <taxon>Chromadorea</taxon>
        <taxon>Rhabditida</taxon>
        <taxon>Tylenchina</taxon>
        <taxon>Panagrolaimomorpha</taxon>
        <taxon>Panagrolaimoidea</taxon>
        <taxon>Panagrolaimidae</taxon>
        <taxon>Panagrellus</taxon>
    </lineage>
</organism>
<dbReference type="Pfam" id="PF01963">
    <property type="entry name" value="TraB_PrgY_gumN"/>
    <property type="match status" value="1"/>
</dbReference>
<evidence type="ECO:0000256" key="2">
    <source>
        <dbReference type="ARBA" id="ARBA00004479"/>
    </source>
</evidence>
<evidence type="ECO:0000256" key="10">
    <source>
        <dbReference type="ARBA" id="ARBA00023049"/>
    </source>
</evidence>
<sequence>MLYLNYMLLVVIGTVTHALDKTSAAECSANGDDSNNFFDDRSTHLWHVTLEGRSAPLYLFGTIHVYWQDVWPFVAPQVRAAFDSADTVLVELALNNSNLTAQLDECRDLPADVRLEWLLGYKLVSRIRKFIDKKGELLRKAMLNHRSMFMGEHAQRLLNFHRATVNWRNKKPTWVLFTLFHLLSIDGKEKRIPMLDVFLATEAQQRGKKVQSVESPQEQCDPLLGISDAEKVYAIEHTLNYLVNASSTEKPPSEPSDDLLTKYRCGEIDDSIYESTDFLDVVPPNSSSLITIQEQIRNEMILTRNKRMATRIHQFMMSNDDEIAFVALGAAHFYGKSSVVDVLQQLGQYNIIRVMSNDDISHMDYINRSRAAAQTVSNVRNLWERDESSSFEQSRSSLTVFLPPTKTNETDFTAWIIL</sequence>
<dbReference type="Proteomes" id="UP000492821">
    <property type="component" value="Unassembled WGS sequence"/>
</dbReference>
<dbReference type="GO" id="GO:0030178">
    <property type="term" value="P:negative regulation of Wnt signaling pathway"/>
    <property type="evidence" value="ECO:0007669"/>
    <property type="project" value="UniProtKB-UniRule"/>
</dbReference>
<proteinExistence type="inferred from homology"/>
<keyword evidence="5" id="KW-0812">Transmembrane</keyword>
<feature type="signal peptide" evidence="14">
    <location>
        <begin position="1"/>
        <end position="18"/>
    </location>
</feature>
<dbReference type="EC" id="3.4.-.-" evidence="13"/>
<evidence type="ECO:0000256" key="5">
    <source>
        <dbReference type="ARBA" id="ARBA00022692"/>
    </source>
</evidence>
<keyword evidence="12" id="KW-0325">Glycoprotein</keyword>
<evidence type="ECO:0000313" key="16">
    <source>
        <dbReference type="WBParaSite" id="Pan_g24125.t1"/>
    </source>
</evidence>
<dbReference type="InterPro" id="IPR002816">
    <property type="entry name" value="TraB/PrgY/GumN_fam"/>
</dbReference>
<keyword evidence="8 13" id="KW-0378">Hydrolase</keyword>
<dbReference type="WBParaSite" id="Pan_g24125.t1">
    <property type="protein sequence ID" value="Pan_g24125.t1"/>
    <property type="gene ID" value="Pan_g24125"/>
</dbReference>
<evidence type="ECO:0000256" key="14">
    <source>
        <dbReference type="SAM" id="SignalP"/>
    </source>
</evidence>
<dbReference type="GO" id="GO:0016055">
    <property type="term" value="P:Wnt signaling pathway"/>
    <property type="evidence" value="ECO:0007669"/>
    <property type="project" value="UniProtKB-KW"/>
</dbReference>
<reference evidence="15" key="1">
    <citation type="journal article" date="2013" name="Genetics">
        <title>The draft genome and transcriptome of Panagrellus redivivus are shaped by the harsh demands of a free-living lifestyle.</title>
        <authorList>
            <person name="Srinivasan J."/>
            <person name="Dillman A.R."/>
            <person name="Macchietto M.G."/>
            <person name="Heikkinen L."/>
            <person name="Lakso M."/>
            <person name="Fracchia K.M."/>
            <person name="Antoshechkin I."/>
            <person name="Mortazavi A."/>
            <person name="Wong G."/>
            <person name="Sternberg P.W."/>
        </authorList>
    </citation>
    <scope>NUCLEOTIDE SEQUENCE [LARGE SCALE GENOMIC DNA]</scope>
    <source>
        <strain evidence="15">MT8872</strain>
    </source>
</reference>
<keyword evidence="15" id="KW-1185">Reference proteome</keyword>
<accession>A0A7E4ZY16</accession>
<comment type="similarity">
    <text evidence="3 13">Belongs to the TIKI family.</text>
</comment>
<comment type="cofactor">
    <cofactor evidence="13">
        <name>Mn(2+)</name>
        <dbReference type="ChEBI" id="CHEBI:29035"/>
    </cofactor>
    <cofactor evidence="13">
        <name>Co(2+)</name>
        <dbReference type="ChEBI" id="CHEBI:48828"/>
    </cofactor>
    <text evidence="13">Divalent metal cations. Mn(2+) or Co(2+).</text>
</comment>
<keyword evidence="11" id="KW-0472">Membrane</keyword>
<dbReference type="CDD" id="cd14789">
    <property type="entry name" value="Tiki"/>
    <property type="match status" value="1"/>
</dbReference>
<protein>
    <recommendedName>
        <fullName evidence="13">Metalloprotease TIKI homolog</fullName>
        <ecNumber evidence="13">3.4.-.-</ecNumber>
    </recommendedName>
</protein>
<evidence type="ECO:0000256" key="6">
    <source>
        <dbReference type="ARBA" id="ARBA00022723"/>
    </source>
</evidence>
<dbReference type="GO" id="GO:0046872">
    <property type="term" value="F:metal ion binding"/>
    <property type="evidence" value="ECO:0007669"/>
    <property type="project" value="UniProtKB-UniRule"/>
</dbReference>
<name>A0A7E4ZY16_PANRE</name>
<comment type="subcellular location">
    <subcellularLocation>
        <location evidence="13">Cell membrane</location>
        <topology evidence="13">Single-pass type I membrane protein</topology>
    </subcellularLocation>
    <subcellularLocation>
        <location evidence="2">Membrane</location>
        <topology evidence="2">Single-pass type I membrane protein</topology>
    </subcellularLocation>
</comment>
<evidence type="ECO:0000256" key="9">
    <source>
        <dbReference type="ARBA" id="ARBA00022989"/>
    </source>
</evidence>
<keyword evidence="13" id="KW-1003">Cell membrane</keyword>
<keyword evidence="9" id="KW-1133">Transmembrane helix</keyword>
<dbReference type="GO" id="GO:0006508">
    <property type="term" value="P:proteolysis"/>
    <property type="evidence" value="ECO:0007669"/>
    <property type="project" value="UniProtKB-KW"/>
</dbReference>
<reference evidence="16" key="2">
    <citation type="submission" date="2020-10" db="UniProtKB">
        <authorList>
            <consortium name="WormBaseParasite"/>
        </authorList>
    </citation>
    <scope>IDENTIFICATION</scope>
</reference>